<keyword evidence="6 8" id="KW-0472">Membrane</keyword>
<dbReference type="Gene3D" id="1.20.1250.20">
    <property type="entry name" value="MFS general substrate transporter like domains"/>
    <property type="match status" value="1"/>
</dbReference>
<feature type="transmembrane region" description="Helical" evidence="8">
    <location>
        <begin position="12"/>
        <end position="39"/>
    </location>
</feature>
<dbReference type="InterPro" id="IPR036259">
    <property type="entry name" value="MFS_trans_sf"/>
</dbReference>
<dbReference type="InterPro" id="IPR010290">
    <property type="entry name" value="TM_effector"/>
</dbReference>
<keyword evidence="11" id="KW-1185">Reference proteome</keyword>
<feature type="transmembrane region" description="Helical" evidence="8">
    <location>
        <begin position="373"/>
        <end position="394"/>
    </location>
</feature>
<dbReference type="PROSITE" id="PS50850">
    <property type="entry name" value="MFS"/>
    <property type="match status" value="1"/>
</dbReference>
<feature type="transmembrane region" description="Helical" evidence="8">
    <location>
        <begin position="308"/>
        <end position="332"/>
    </location>
</feature>
<dbReference type="GO" id="GO:0022857">
    <property type="term" value="F:transmembrane transporter activity"/>
    <property type="evidence" value="ECO:0007669"/>
    <property type="project" value="InterPro"/>
</dbReference>
<evidence type="ECO:0000313" key="11">
    <source>
        <dbReference type="Proteomes" id="UP000323454"/>
    </source>
</evidence>
<sequence length="427" mass="43863">MAVSLSRNRDYGLLWSSQALSGAGFSATVIAFPLLVLAITHSPAVSGLVLGVIAAAQLVAGLPAGALADRWDRKKIMLYCEAGQAVAVTSLVAALWWDAVTVPHLVAVGAVLGASKALFGPAEAACLPRLVATEQLATALAMNSARANLGQLAGTAVGGFLYAAGRAVPFVADAISHAAAFVALSFVRLPPSPPRIGPPSHLGREIAAGLRWTWRHPHVRITMWCAVTLNLFFSAYFVVIIVLLQQAGVPSGQLGVMAAMLGVGGIAGALIAPRLHRLLSPYLSIMVVFWALTALTPVALLIHNGYLMGVLFAAIALLPPTASTTINTYQLLLTPDELRGRLSGVMAVAAGVSGAVGPVLGGALMQLVPGGRAVLVCTGGIALITLLFTLSATLRSFPRPDAPQPDTPSPDGEPVAVETPDTAAESG</sequence>
<dbReference type="EMBL" id="VUOB01000046">
    <property type="protein sequence ID" value="KAA2257271.1"/>
    <property type="molecule type" value="Genomic_DNA"/>
</dbReference>
<evidence type="ECO:0000256" key="8">
    <source>
        <dbReference type="SAM" id="Phobius"/>
    </source>
</evidence>
<evidence type="ECO:0000256" key="1">
    <source>
        <dbReference type="ARBA" id="ARBA00004651"/>
    </source>
</evidence>
<feature type="transmembrane region" description="Helical" evidence="8">
    <location>
        <begin position="256"/>
        <end position="275"/>
    </location>
</feature>
<evidence type="ECO:0000256" key="6">
    <source>
        <dbReference type="ARBA" id="ARBA00023136"/>
    </source>
</evidence>
<dbReference type="PANTHER" id="PTHR23513">
    <property type="entry name" value="INTEGRAL MEMBRANE EFFLUX PROTEIN-RELATED"/>
    <property type="match status" value="1"/>
</dbReference>
<dbReference type="InterPro" id="IPR001958">
    <property type="entry name" value="Tet-R_TetA/multi-R_MdtG-like"/>
</dbReference>
<dbReference type="Pfam" id="PF05977">
    <property type="entry name" value="MFS_3"/>
    <property type="match status" value="1"/>
</dbReference>
<keyword evidence="3" id="KW-1003">Cell membrane</keyword>
<feature type="transmembrane region" description="Helical" evidence="8">
    <location>
        <begin position="221"/>
        <end position="244"/>
    </location>
</feature>
<evidence type="ECO:0000313" key="10">
    <source>
        <dbReference type="EMBL" id="KAA2257271.1"/>
    </source>
</evidence>
<protein>
    <submittedName>
        <fullName evidence="10">MFS transporter</fullName>
    </submittedName>
</protein>
<keyword evidence="4 8" id="KW-0812">Transmembrane</keyword>
<proteinExistence type="predicted"/>
<feature type="domain" description="Major facilitator superfamily (MFS) profile" evidence="9">
    <location>
        <begin position="1"/>
        <end position="397"/>
    </location>
</feature>
<feature type="transmembrane region" description="Helical" evidence="8">
    <location>
        <begin position="282"/>
        <end position="302"/>
    </location>
</feature>
<keyword evidence="5 8" id="KW-1133">Transmembrane helix</keyword>
<dbReference type="OrthoDB" id="4544213at2"/>
<dbReference type="CDD" id="cd06173">
    <property type="entry name" value="MFS_MefA_like"/>
    <property type="match status" value="1"/>
</dbReference>
<comment type="caution">
    <text evidence="10">The sequence shown here is derived from an EMBL/GenBank/DDBJ whole genome shotgun (WGS) entry which is preliminary data.</text>
</comment>
<reference evidence="10 11" key="2">
    <citation type="submission" date="2019-09" db="EMBL/GenBank/DDBJ databases">
        <authorList>
            <person name="Jin C."/>
        </authorList>
    </citation>
    <scope>NUCLEOTIDE SEQUENCE [LARGE SCALE GENOMIC DNA]</scope>
    <source>
        <strain evidence="10 11">AN110305</strain>
    </source>
</reference>
<evidence type="ECO:0000256" key="7">
    <source>
        <dbReference type="SAM" id="MobiDB-lite"/>
    </source>
</evidence>
<feature type="transmembrane region" description="Helical" evidence="8">
    <location>
        <begin position="344"/>
        <end position="367"/>
    </location>
</feature>
<feature type="region of interest" description="Disordered" evidence="7">
    <location>
        <begin position="398"/>
        <end position="427"/>
    </location>
</feature>
<dbReference type="SUPFAM" id="SSF103473">
    <property type="entry name" value="MFS general substrate transporter"/>
    <property type="match status" value="1"/>
</dbReference>
<keyword evidence="2" id="KW-0813">Transport</keyword>
<evidence type="ECO:0000259" key="9">
    <source>
        <dbReference type="PROSITE" id="PS50850"/>
    </source>
</evidence>
<dbReference type="AlphaFoldDB" id="A0A5B2X232"/>
<dbReference type="Proteomes" id="UP000323454">
    <property type="component" value="Unassembled WGS sequence"/>
</dbReference>
<evidence type="ECO:0000256" key="5">
    <source>
        <dbReference type="ARBA" id="ARBA00022989"/>
    </source>
</evidence>
<accession>A0A5B2X232</accession>
<comment type="subcellular location">
    <subcellularLocation>
        <location evidence="1">Cell membrane</location>
        <topology evidence="1">Multi-pass membrane protein</topology>
    </subcellularLocation>
</comment>
<dbReference type="InterPro" id="IPR020846">
    <property type="entry name" value="MFS_dom"/>
</dbReference>
<evidence type="ECO:0000256" key="4">
    <source>
        <dbReference type="ARBA" id="ARBA00022692"/>
    </source>
</evidence>
<evidence type="ECO:0000256" key="2">
    <source>
        <dbReference type="ARBA" id="ARBA00022448"/>
    </source>
</evidence>
<gene>
    <name evidence="10" type="ORF">F0L68_25270</name>
</gene>
<dbReference type="GO" id="GO:0005886">
    <property type="term" value="C:plasma membrane"/>
    <property type="evidence" value="ECO:0007669"/>
    <property type="project" value="UniProtKB-SubCell"/>
</dbReference>
<name>A0A5B2X232_9PSEU</name>
<reference evidence="10 11" key="1">
    <citation type="submission" date="2019-09" db="EMBL/GenBank/DDBJ databases">
        <title>Goodfellowia gen. nov., a new genus of the Pseudonocardineae related to Actinoalloteichus, containing Goodfellowia coeruleoviolacea gen. nov., comb. nov. gen. nov., comb. nov.</title>
        <authorList>
            <person name="Labeda D."/>
        </authorList>
    </citation>
    <scope>NUCLEOTIDE SEQUENCE [LARGE SCALE GENOMIC DNA]</scope>
    <source>
        <strain evidence="10 11">AN110305</strain>
    </source>
</reference>
<organism evidence="10 11">
    <name type="scientific">Solihabitans fulvus</name>
    <dbReference type="NCBI Taxonomy" id="1892852"/>
    <lineage>
        <taxon>Bacteria</taxon>
        <taxon>Bacillati</taxon>
        <taxon>Actinomycetota</taxon>
        <taxon>Actinomycetes</taxon>
        <taxon>Pseudonocardiales</taxon>
        <taxon>Pseudonocardiaceae</taxon>
        <taxon>Solihabitans</taxon>
    </lineage>
</organism>
<dbReference type="PANTHER" id="PTHR23513:SF6">
    <property type="entry name" value="MAJOR FACILITATOR SUPERFAMILY ASSOCIATED DOMAIN-CONTAINING PROTEIN"/>
    <property type="match status" value="1"/>
</dbReference>
<evidence type="ECO:0000256" key="3">
    <source>
        <dbReference type="ARBA" id="ARBA00022475"/>
    </source>
</evidence>
<feature type="transmembrane region" description="Helical" evidence="8">
    <location>
        <begin position="45"/>
        <end position="64"/>
    </location>
</feature>
<dbReference type="RefSeq" id="WP_149852289.1">
    <property type="nucleotide sequence ID" value="NZ_VUOB01000046.1"/>
</dbReference>
<dbReference type="PRINTS" id="PR01035">
    <property type="entry name" value="TCRTETA"/>
</dbReference>